<dbReference type="PROSITE" id="PS50262">
    <property type="entry name" value="G_PROTEIN_RECEP_F1_2"/>
    <property type="match status" value="2"/>
</dbReference>
<evidence type="ECO:0000256" key="6">
    <source>
        <dbReference type="ARBA" id="ARBA00022989"/>
    </source>
</evidence>
<organism evidence="15 16">
    <name type="scientific">Scomber scombrus</name>
    <name type="common">Atlantic mackerel</name>
    <name type="synonym">Scomber vernalis</name>
    <dbReference type="NCBI Taxonomy" id="13677"/>
    <lineage>
        <taxon>Eukaryota</taxon>
        <taxon>Metazoa</taxon>
        <taxon>Chordata</taxon>
        <taxon>Craniata</taxon>
        <taxon>Vertebrata</taxon>
        <taxon>Euteleostomi</taxon>
        <taxon>Actinopterygii</taxon>
        <taxon>Neopterygii</taxon>
        <taxon>Teleostei</taxon>
        <taxon>Neoteleostei</taxon>
        <taxon>Acanthomorphata</taxon>
        <taxon>Pelagiaria</taxon>
        <taxon>Scombriformes</taxon>
        <taxon>Scombridae</taxon>
        <taxon>Scomber</taxon>
    </lineage>
</organism>
<feature type="transmembrane region" description="Helical" evidence="13">
    <location>
        <begin position="393"/>
        <end position="413"/>
    </location>
</feature>
<keyword evidence="4 13" id="KW-0812">Transmembrane</keyword>
<evidence type="ECO:0000256" key="1">
    <source>
        <dbReference type="ARBA" id="ARBA00004651"/>
    </source>
</evidence>
<feature type="domain" description="G-protein coupled receptors family 1 profile" evidence="14">
    <location>
        <begin position="163"/>
        <end position="411"/>
    </location>
</feature>
<keyword evidence="9" id="KW-1015">Disulfide bond</keyword>
<feature type="transmembrane region" description="Helical" evidence="13">
    <location>
        <begin position="21"/>
        <end position="39"/>
    </location>
</feature>
<feature type="transmembrane region" description="Helical" evidence="13">
    <location>
        <begin position="182"/>
        <end position="200"/>
    </location>
</feature>
<dbReference type="PRINTS" id="PR00245">
    <property type="entry name" value="OLFACTORYR"/>
</dbReference>
<evidence type="ECO:0000256" key="5">
    <source>
        <dbReference type="ARBA" id="ARBA00022725"/>
    </source>
</evidence>
<keyword evidence="11" id="KW-0325">Glycoprotein</keyword>
<evidence type="ECO:0000313" key="15">
    <source>
        <dbReference type="EMBL" id="CAK6969046.1"/>
    </source>
</evidence>
<feature type="transmembrane region" description="Helical" evidence="13">
    <location>
        <begin position="101"/>
        <end position="124"/>
    </location>
</feature>
<feature type="transmembrane region" description="Helical" evidence="13">
    <location>
        <begin position="262"/>
        <end position="285"/>
    </location>
</feature>
<evidence type="ECO:0000256" key="2">
    <source>
        <dbReference type="ARBA" id="ARBA00022475"/>
    </source>
</evidence>
<comment type="subcellular location">
    <subcellularLocation>
        <location evidence="1">Cell membrane</location>
        <topology evidence="1">Multi-pass membrane protein</topology>
    </subcellularLocation>
</comment>
<keyword evidence="6 13" id="KW-1133">Transmembrane helix</keyword>
<evidence type="ECO:0000256" key="3">
    <source>
        <dbReference type="ARBA" id="ARBA00022606"/>
    </source>
</evidence>
<dbReference type="GO" id="GO:0005886">
    <property type="term" value="C:plasma membrane"/>
    <property type="evidence" value="ECO:0007669"/>
    <property type="project" value="UniProtKB-SubCell"/>
</dbReference>
<dbReference type="PANTHER" id="PTHR26451">
    <property type="entry name" value="G_PROTEIN_RECEP_F1_2 DOMAIN-CONTAINING PROTEIN"/>
    <property type="match status" value="1"/>
</dbReference>
<dbReference type="AlphaFoldDB" id="A0AAV1PFQ4"/>
<dbReference type="GO" id="GO:0004930">
    <property type="term" value="F:G protein-coupled receptor activity"/>
    <property type="evidence" value="ECO:0007669"/>
    <property type="project" value="UniProtKB-KW"/>
</dbReference>
<feature type="domain" description="G-protein coupled receptors family 1 profile" evidence="14">
    <location>
        <begin position="2"/>
        <end position="140"/>
    </location>
</feature>
<name>A0AAV1PFQ4_SCOSC</name>
<keyword evidence="16" id="KW-1185">Reference proteome</keyword>
<proteinExistence type="predicted"/>
<feature type="transmembrane region" description="Helical" evidence="13">
    <location>
        <begin position="157"/>
        <end position="175"/>
    </location>
</feature>
<protein>
    <submittedName>
        <fullName evidence="15">Olfactory receptor 52K1-like</fullName>
    </submittedName>
</protein>
<keyword evidence="2" id="KW-1003">Cell membrane</keyword>
<evidence type="ECO:0000256" key="11">
    <source>
        <dbReference type="ARBA" id="ARBA00023180"/>
    </source>
</evidence>
<feature type="transmembrane region" description="Helical" evidence="13">
    <location>
        <begin position="363"/>
        <end position="381"/>
    </location>
</feature>
<dbReference type="Pfam" id="PF13853">
    <property type="entry name" value="7tm_4"/>
    <property type="match status" value="2"/>
</dbReference>
<evidence type="ECO:0000256" key="4">
    <source>
        <dbReference type="ARBA" id="ARBA00022692"/>
    </source>
</evidence>
<dbReference type="EMBL" id="CAWUFR010000129">
    <property type="protein sequence ID" value="CAK6969046.1"/>
    <property type="molecule type" value="Genomic_DNA"/>
</dbReference>
<accession>A0AAV1PFQ4</accession>
<dbReference type="InterPro" id="IPR017452">
    <property type="entry name" value="GPCR_Rhodpsn_7TM"/>
</dbReference>
<dbReference type="Gene3D" id="1.20.1070.10">
    <property type="entry name" value="Rhodopsin 7-helix transmembrane proteins"/>
    <property type="match status" value="2"/>
</dbReference>
<evidence type="ECO:0000256" key="9">
    <source>
        <dbReference type="ARBA" id="ARBA00023157"/>
    </source>
</evidence>
<feature type="transmembrane region" description="Helical" evidence="13">
    <location>
        <begin position="220"/>
        <end position="242"/>
    </location>
</feature>
<dbReference type="InterPro" id="IPR000725">
    <property type="entry name" value="Olfact_rcpt"/>
</dbReference>
<dbReference type="InterPro" id="IPR052921">
    <property type="entry name" value="GPCR1_Superfamily_Member"/>
</dbReference>
<feature type="non-terminal residue" evidence="15">
    <location>
        <position position="1"/>
    </location>
</feature>
<evidence type="ECO:0000256" key="13">
    <source>
        <dbReference type="SAM" id="Phobius"/>
    </source>
</evidence>
<dbReference type="GO" id="GO:0004984">
    <property type="term" value="F:olfactory receptor activity"/>
    <property type="evidence" value="ECO:0007669"/>
    <property type="project" value="InterPro"/>
</dbReference>
<gene>
    <name evidence="15" type="ORF">FSCOSCO3_A033688</name>
</gene>
<keyword evidence="10 15" id="KW-0675">Receptor</keyword>
<keyword evidence="12" id="KW-0807">Transducer</keyword>
<dbReference type="SUPFAM" id="SSF81321">
    <property type="entry name" value="Family A G protein-coupled receptor-like"/>
    <property type="match status" value="2"/>
</dbReference>
<feature type="transmembrane region" description="Helical" evidence="13">
    <location>
        <begin position="323"/>
        <end position="343"/>
    </location>
</feature>
<dbReference type="Proteomes" id="UP001314229">
    <property type="component" value="Unassembled WGS sequence"/>
</dbReference>
<dbReference type="GO" id="GO:0005549">
    <property type="term" value="F:odorant binding"/>
    <property type="evidence" value="ECO:0007669"/>
    <property type="project" value="TreeGrafter"/>
</dbReference>
<dbReference type="FunFam" id="1.20.1070.10:FF:000024">
    <property type="entry name" value="Olfactory receptor"/>
    <property type="match status" value="2"/>
</dbReference>
<reference evidence="15 16" key="1">
    <citation type="submission" date="2024-01" db="EMBL/GenBank/DDBJ databases">
        <authorList>
            <person name="Alioto T."/>
            <person name="Alioto T."/>
            <person name="Gomez Garrido J."/>
        </authorList>
    </citation>
    <scope>NUCLEOTIDE SEQUENCE [LARGE SCALE GENOMIC DNA]</scope>
</reference>
<keyword evidence="7" id="KW-0297">G-protein coupled receptor</keyword>
<comment type="caution">
    <text evidence="15">The sequence shown here is derived from an EMBL/GenBank/DDBJ whole genome shotgun (WGS) entry which is preliminary data.</text>
</comment>
<evidence type="ECO:0000256" key="7">
    <source>
        <dbReference type="ARBA" id="ARBA00023040"/>
    </source>
</evidence>
<feature type="transmembrane region" description="Helical" evidence="13">
    <location>
        <begin position="59"/>
        <end position="81"/>
    </location>
</feature>
<keyword evidence="3" id="KW-0716">Sensory transduction</keyword>
<keyword evidence="8 13" id="KW-0472">Membrane</keyword>
<feature type="non-terminal residue" evidence="15">
    <location>
        <position position="421"/>
    </location>
</feature>
<evidence type="ECO:0000256" key="10">
    <source>
        <dbReference type="ARBA" id="ARBA00023170"/>
    </source>
</evidence>
<evidence type="ECO:0000256" key="12">
    <source>
        <dbReference type="ARBA" id="ARBA00023224"/>
    </source>
</evidence>
<sequence>LGNTIVMAVIIMDHNLRTPKYVAVFNLAFVDLFGSSALVPKVLDIFLFNHYHVPYYDCLVMVFFCYTCLSMQSLNLVILCYDRLMAITYPLHYQMRITNRFMFNLIAFAWVFAIIAVLIAVGLLTRLSYCRSVVVKSYFCDHGQIYKLACNDKTPNMVIEGLGNTIVMAVIILDHNLRTPKYVAVFNLAFVDLFGSSALVPKVLDIFLFNHYHVPYYDCLVMFFFCYTCLSMQSLNLVILCYDRLMAITYPLHYQMRITNRFMFNLIAFAWVFAIIAVLIAVGLLTRLSYCRSVVVKSYFCDHGQIYKLACNDKTPNMVIGGLFPFLLVWLPLAFIVLSYSFIGQALSKIATKNERVKAFKTCTAHLSLVALYFLPILVTFTMSSRINLNARIINLSMASVFPPMLNPIIYVLQTQEIKES</sequence>
<keyword evidence="5" id="KW-0552">Olfaction</keyword>
<evidence type="ECO:0000256" key="8">
    <source>
        <dbReference type="ARBA" id="ARBA00023136"/>
    </source>
</evidence>
<dbReference type="PANTHER" id="PTHR26451:SF869">
    <property type="entry name" value="OLFACTORY RECEPTOR 530-RELATED"/>
    <property type="match status" value="1"/>
</dbReference>
<evidence type="ECO:0000259" key="14">
    <source>
        <dbReference type="PROSITE" id="PS50262"/>
    </source>
</evidence>
<evidence type="ECO:0000313" key="16">
    <source>
        <dbReference type="Proteomes" id="UP001314229"/>
    </source>
</evidence>